<accession>A0ACC0I5C6</accession>
<comment type="caution">
    <text evidence="1">The sequence shown here is derived from an EMBL/GenBank/DDBJ whole genome shotgun (WGS) entry which is preliminary data.</text>
</comment>
<reference evidence="1 2" key="1">
    <citation type="journal article" date="2022" name="Plant J.">
        <title>Chromosome-level genome of Camellia lanceoleosa provides a valuable resource for understanding genome evolution and self-incompatibility.</title>
        <authorList>
            <person name="Gong W."/>
            <person name="Xiao S."/>
            <person name="Wang L."/>
            <person name="Liao Z."/>
            <person name="Chang Y."/>
            <person name="Mo W."/>
            <person name="Hu G."/>
            <person name="Li W."/>
            <person name="Zhao G."/>
            <person name="Zhu H."/>
            <person name="Hu X."/>
            <person name="Ji K."/>
            <person name="Xiang X."/>
            <person name="Song Q."/>
            <person name="Yuan D."/>
            <person name="Jin S."/>
            <person name="Zhang L."/>
        </authorList>
    </citation>
    <scope>NUCLEOTIDE SEQUENCE [LARGE SCALE GENOMIC DNA]</scope>
    <source>
        <strain evidence="1">SQ_2022a</strain>
    </source>
</reference>
<gene>
    <name evidence="1" type="ORF">LOK49_LG04G03509</name>
</gene>
<protein>
    <submittedName>
        <fullName evidence="1">Coatomer subunit beta</fullName>
    </submittedName>
</protein>
<evidence type="ECO:0000313" key="1">
    <source>
        <dbReference type="EMBL" id="KAI8020158.1"/>
    </source>
</evidence>
<name>A0ACC0I5C6_9ERIC</name>
<dbReference type="EMBL" id="CM045759">
    <property type="protein sequence ID" value="KAI8020158.1"/>
    <property type="molecule type" value="Genomic_DNA"/>
</dbReference>
<organism evidence="1 2">
    <name type="scientific">Camellia lanceoleosa</name>
    <dbReference type="NCBI Taxonomy" id="1840588"/>
    <lineage>
        <taxon>Eukaryota</taxon>
        <taxon>Viridiplantae</taxon>
        <taxon>Streptophyta</taxon>
        <taxon>Embryophyta</taxon>
        <taxon>Tracheophyta</taxon>
        <taxon>Spermatophyta</taxon>
        <taxon>Magnoliopsida</taxon>
        <taxon>eudicotyledons</taxon>
        <taxon>Gunneridae</taxon>
        <taxon>Pentapetalae</taxon>
        <taxon>asterids</taxon>
        <taxon>Ericales</taxon>
        <taxon>Theaceae</taxon>
        <taxon>Camellia</taxon>
    </lineage>
</organism>
<evidence type="ECO:0000313" key="2">
    <source>
        <dbReference type="Proteomes" id="UP001060215"/>
    </source>
</evidence>
<keyword evidence="2" id="KW-1185">Reference proteome</keyword>
<dbReference type="Proteomes" id="UP001060215">
    <property type="component" value="Chromosome 2"/>
</dbReference>
<proteinExistence type="predicted"/>
<sequence>MANSAIAALNCSGVVLGSLPIRTIQNTGLDAMLLSLSLYPYLIFSTSLIKVWDTQENKCIAALLGHRGSVKSICSHPTNPDLVVSGARDGSFMLWYLRCSRGRNGKLFVT</sequence>